<evidence type="ECO:0000256" key="1">
    <source>
        <dbReference type="SAM" id="MobiDB-lite"/>
    </source>
</evidence>
<dbReference type="EMBL" id="OOIL02001369">
    <property type="protein sequence ID" value="VFQ74702.1"/>
    <property type="molecule type" value="Genomic_DNA"/>
</dbReference>
<protein>
    <submittedName>
        <fullName evidence="2">Uncharacterized protein</fullName>
    </submittedName>
</protein>
<gene>
    <name evidence="2" type="ORF">CCAM_LOCUS16478</name>
</gene>
<dbReference type="AlphaFoldDB" id="A0A484LE56"/>
<feature type="compositionally biased region" description="Low complexity" evidence="1">
    <location>
        <begin position="1"/>
        <end position="10"/>
    </location>
</feature>
<organism evidence="2 3">
    <name type="scientific">Cuscuta campestris</name>
    <dbReference type="NCBI Taxonomy" id="132261"/>
    <lineage>
        <taxon>Eukaryota</taxon>
        <taxon>Viridiplantae</taxon>
        <taxon>Streptophyta</taxon>
        <taxon>Embryophyta</taxon>
        <taxon>Tracheophyta</taxon>
        <taxon>Spermatophyta</taxon>
        <taxon>Magnoliopsida</taxon>
        <taxon>eudicotyledons</taxon>
        <taxon>Gunneridae</taxon>
        <taxon>Pentapetalae</taxon>
        <taxon>asterids</taxon>
        <taxon>lamiids</taxon>
        <taxon>Solanales</taxon>
        <taxon>Convolvulaceae</taxon>
        <taxon>Cuscuteae</taxon>
        <taxon>Cuscuta</taxon>
        <taxon>Cuscuta subgen. Grammica</taxon>
        <taxon>Cuscuta sect. Cleistogrammica</taxon>
    </lineage>
</organism>
<feature type="region of interest" description="Disordered" evidence="1">
    <location>
        <begin position="1"/>
        <end position="33"/>
    </location>
</feature>
<dbReference type="Proteomes" id="UP000595140">
    <property type="component" value="Unassembled WGS sequence"/>
</dbReference>
<name>A0A484LE56_9ASTE</name>
<dbReference type="OrthoDB" id="1321796at2759"/>
<proteinExistence type="predicted"/>
<accession>A0A484LE56</accession>
<feature type="compositionally biased region" description="Polar residues" evidence="1">
    <location>
        <begin position="21"/>
        <end position="33"/>
    </location>
</feature>
<evidence type="ECO:0000313" key="3">
    <source>
        <dbReference type="Proteomes" id="UP000595140"/>
    </source>
</evidence>
<reference evidence="2 3" key="1">
    <citation type="submission" date="2018-04" db="EMBL/GenBank/DDBJ databases">
        <authorList>
            <person name="Vogel A."/>
        </authorList>
    </citation>
    <scope>NUCLEOTIDE SEQUENCE [LARGE SCALE GENOMIC DNA]</scope>
</reference>
<feature type="region of interest" description="Disordered" evidence="1">
    <location>
        <begin position="42"/>
        <end position="61"/>
    </location>
</feature>
<keyword evidence="3" id="KW-1185">Reference proteome</keyword>
<evidence type="ECO:0000313" key="2">
    <source>
        <dbReference type="EMBL" id="VFQ74702.1"/>
    </source>
</evidence>
<sequence>MSSQSSVVRESASERDAQGSALGTAQESNSCTPSIEEIVAVKVSSQSEPRHQRRTAMEDSGIRAQKCTLKGDEFRKAKRLASAPGVTVRRPTPKEPVFYAPSGSFAIHLKSLEYGFHFPLHQLVIDFFLHFDLLPCQVVPKSHRYLAGFLVRCQGRRSASLKCIISTLQDNVT</sequence>